<comment type="subcellular location">
    <subcellularLocation>
        <location evidence="1">Nucleus</location>
    </subcellularLocation>
</comment>
<evidence type="ECO:0000313" key="2">
    <source>
        <dbReference type="EMBL" id="GFG33648.1"/>
    </source>
</evidence>
<dbReference type="OrthoDB" id="10017160at2759"/>
<dbReference type="SUPFAM" id="SSF46689">
    <property type="entry name" value="Homeodomain-like"/>
    <property type="match status" value="1"/>
</dbReference>
<evidence type="ECO:0000313" key="3">
    <source>
        <dbReference type="Proteomes" id="UP000502823"/>
    </source>
</evidence>
<dbReference type="EMBL" id="BLKM01000443">
    <property type="protein sequence ID" value="GFG33648.1"/>
    <property type="molecule type" value="Genomic_DNA"/>
</dbReference>
<evidence type="ECO:0008006" key="4">
    <source>
        <dbReference type="Google" id="ProtNLM"/>
    </source>
</evidence>
<organism evidence="2 3">
    <name type="scientific">Coptotermes formosanus</name>
    <name type="common">Formosan subterranean termite</name>
    <dbReference type="NCBI Taxonomy" id="36987"/>
    <lineage>
        <taxon>Eukaryota</taxon>
        <taxon>Metazoa</taxon>
        <taxon>Ecdysozoa</taxon>
        <taxon>Arthropoda</taxon>
        <taxon>Hexapoda</taxon>
        <taxon>Insecta</taxon>
        <taxon>Pterygota</taxon>
        <taxon>Neoptera</taxon>
        <taxon>Polyneoptera</taxon>
        <taxon>Dictyoptera</taxon>
        <taxon>Blattodea</taxon>
        <taxon>Blattoidea</taxon>
        <taxon>Termitoidae</taxon>
        <taxon>Rhinotermitidae</taxon>
        <taxon>Coptotermes</taxon>
    </lineage>
</organism>
<accession>A0A6L2PSP8</accession>
<name>A0A6L2PSP8_COPFO</name>
<dbReference type="InParanoid" id="A0A6L2PSP8"/>
<comment type="caution">
    <text evidence="2">The sequence shown here is derived from an EMBL/GenBank/DDBJ whole genome shotgun (WGS) entry which is preliminary data.</text>
</comment>
<dbReference type="AlphaFoldDB" id="A0A6L2PSP8"/>
<dbReference type="GO" id="GO:0005634">
    <property type="term" value="C:nucleus"/>
    <property type="evidence" value="ECO:0007669"/>
    <property type="project" value="UniProtKB-SubCell"/>
</dbReference>
<protein>
    <recommendedName>
        <fullName evidence="4">Mos1 transposase HTH domain-containing protein</fullName>
    </recommendedName>
</protein>
<proteinExistence type="predicted"/>
<dbReference type="InterPro" id="IPR009057">
    <property type="entry name" value="Homeodomain-like_sf"/>
</dbReference>
<gene>
    <name evidence="2" type="ORF">Cfor_01529</name>
</gene>
<dbReference type="Proteomes" id="UP000502823">
    <property type="component" value="Unassembled WGS sequence"/>
</dbReference>
<evidence type="ECO:0000256" key="1">
    <source>
        <dbReference type="ARBA" id="ARBA00004123"/>
    </source>
</evidence>
<sequence length="71" mass="8502">MSDSMVRRWCRQFESGRDNVHDDKRSGRPSVVTPDLVQQIEVKIRENRRFTIMDLAEFFPNVSRKIVHRID</sequence>
<reference evidence="3" key="1">
    <citation type="submission" date="2020-01" db="EMBL/GenBank/DDBJ databases">
        <title>Draft genome sequence of the Termite Coptotermes fromosanus.</title>
        <authorList>
            <person name="Itakura S."/>
            <person name="Yosikawa Y."/>
            <person name="Umezawa K."/>
        </authorList>
    </citation>
    <scope>NUCLEOTIDE SEQUENCE [LARGE SCALE GENOMIC DNA]</scope>
</reference>
<keyword evidence="3" id="KW-1185">Reference proteome</keyword>
<dbReference type="Pfam" id="PF13565">
    <property type="entry name" value="HTH_32"/>
    <property type="match status" value="1"/>
</dbReference>